<name>A0ABS0NQW6_9ACTN</name>
<dbReference type="EMBL" id="JACYXC010000001">
    <property type="protein sequence ID" value="MBH5337595.1"/>
    <property type="molecule type" value="Genomic_DNA"/>
</dbReference>
<organism evidence="1 2">
    <name type="scientific">Streptomyces pactum</name>
    <dbReference type="NCBI Taxonomy" id="68249"/>
    <lineage>
        <taxon>Bacteria</taxon>
        <taxon>Bacillati</taxon>
        <taxon>Actinomycetota</taxon>
        <taxon>Actinomycetes</taxon>
        <taxon>Kitasatosporales</taxon>
        <taxon>Streptomycetaceae</taxon>
        <taxon>Streptomyces</taxon>
    </lineage>
</organism>
<comment type="caution">
    <text evidence="1">The sequence shown here is derived from an EMBL/GenBank/DDBJ whole genome shotgun (WGS) entry which is preliminary data.</text>
</comment>
<reference evidence="1 2" key="1">
    <citation type="submission" date="2020-09" db="EMBL/GenBank/DDBJ databases">
        <title>Biosynthesis of the nuclear factor of activated T cells inhibitor NFAT-133 and its congeners in Streptomyces pactum.</title>
        <authorList>
            <person name="Zhou W."/>
            <person name="Posri P."/>
            <person name="Abugrain M.E."/>
            <person name="Weisberg A.J."/>
            <person name="Chang J.H."/>
            <person name="Mahmud T."/>
        </authorList>
    </citation>
    <scope>NUCLEOTIDE SEQUENCE [LARGE SCALE GENOMIC DNA]</scope>
    <source>
        <strain evidence="1 2">ATCC 27456</strain>
    </source>
</reference>
<dbReference type="Proteomes" id="UP000807371">
    <property type="component" value="Unassembled WGS sequence"/>
</dbReference>
<sequence length="65" mass="6896">MYEMCVCSSTGSALVWHVAAKHGSRALCGQQLQASPDPPDAEAAPHCEPCMESFRSLMAEGTALE</sequence>
<gene>
    <name evidence="1" type="ORF">IHE55_23640</name>
</gene>
<protein>
    <submittedName>
        <fullName evidence="1">Uncharacterized protein</fullName>
    </submittedName>
</protein>
<accession>A0ABS0NQW6</accession>
<proteinExistence type="predicted"/>
<evidence type="ECO:0000313" key="1">
    <source>
        <dbReference type="EMBL" id="MBH5337595.1"/>
    </source>
</evidence>
<keyword evidence="2" id="KW-1185">Reference proteome</keyword>
<evidence type="ECO:0000313" key="2">
    <source>
        <dbReference type="Proteomes" id="UP000807371"/>
    </source>
</evidence>